<dbReference type="PANTHER" id="PTHR37856:SF1">
    <property type="entry name" value="MAST CELL-EXPRESSED MEMBRANE PROTEIN 1"/>
    <property type="match status" value="1"/>
</dbReference>
<accession>A0A8C0LB19</accession>
<dbReference type="AlphaFoldDB" id="A0A8C0LB19"/>
<name>A0A8C0LB19_CANLU</name>
<dbReference type="Ensembl" id="ENSCAFT00020033788.1">
    <property type="protein sequence ID" value="ENSCAFP00020029293.1"/>
    <property type="gene ID" value="ENSCAFG00020022879.1"/>
</dbReference>
<keyword evidence="4" id="KW-1185">Reference proteome</keyword>
<evidence type="ECO:0000313" key="4">
    <source>
        <dbReference type="Proteomes" id="UP000694391"/>
    </source>
</evidence>
<evidence type="ECO:0000256" key="1">
    <source>
        <dbReference type="SAM" id="MobiDB-lite"/>
    </source>
</evidence>
<dbReference type="PANTHER" id="PTHR37856">
    <property type="entry name" value="MAST CELL-EXPRESSED MEMBRANE PROTEIN 1"/>
    <property type="match status" value="1"/>
</dbReference>
<protein>
    <submittedName>
        <fullName evidence="3">Mast cell expressed membrane protein 1</fullName>
    </submittedName>
</protein>
<feature type="transmembrane region" description="Helical" evidence="2">
    <location>
        <begin position="81"/>
        <end position="102"/>
    </location>
</feature>
<evidence type="ECO:0000313" key="3">
    <source>
        <dbReference type="Ensembl" id="ENSCAFP00020029293.1"/>
    </source>
</evidence>
<dbReference type="GeneTree" id="ENSGT00390000007959"/>
<keyword evidence="2" id="KW-0812">Transmembrane</keyword>
<dbReference type="InterPro" id="IPR038818">
    <property type="entry name" value="MCEMP1"/>
</dbReference>
<reference evidence="3" key="2">
    <citation type="submission" date="2025-09" db="UniProtKB">
        <authorList>
            <consortium name="Ensembl"/>
        </authorList>
    </citation>
    <scope>IDENTIFICATION</scope>
</reference>
<evidence type="ECO:0000256" key="2">
    <source>
        <dbReference type="SAM" id="Phobius"/>
    </source>
</evidence>
<keyword evidence="2" id="KW-1133">Transmembrane helix</keyword>
<feature type="region of interest" description="Disordered" evidence="1">
    <location>
        <begin position="18"/>
        <end position="71"/>
    </location>
</feature>
<dbReference type="Proteomes" id="UP000694391">
    <property type="component" value="Unplaced"/>
</dbReference>
<sequence>MESEEIYTNQKVEMQAAFKDKKQRVPADKEGADNPDYENITLAFRNQDQPKGSHLPPKNQIPTLSRLPSDSGQLPRCLHRVIMSLYMLLALSCIILLVLVLMKNLEMSQELLALKRELWNVSVSVQECQEQQNQGWSTVRQLLTPPQLSPVLLLPDISHIKSKLQEISKMLEKPKPCKLGLGEG</sequence>
<feature type="compositionally biased region" description="Polar residues" evidence="1">
    <location>
        <begin position="60"/>
        <end position="71"/>
    </location>
</feature>
<proteinExistence type="predicted"/>
<keyword evidence="2" id="KW-0472">Membrane</keyword>
<organism evidence="3 4">
    <name type="scientific">Canis lupus dingo</name>
    <name type="common">dingo</name>
    <dbReference type="NCBI Taxonomy" id="286419"/>
    <lineage>
        <taxon>Eukaryota</taxon>
        <taxon>Metazoa</taxon>
        <taxon>Chordata</taxon>
        <taxon>Craniata</taxon>
        <taxon>Vertebrata</taxon>
        <taxon>Euteleostomi</taxon>
        <taxon>Mammalia</taxon>
        <taxon>Eutheria</taxon>
        <taxon>Laurasiatheria</taxon>
        <taxon>Carnivora</taxon>
        <taxon>Caniformia</taxon>
        <taxon>Canidae</taxon>
        <taxon>Canis</taxon>
    </lineage>
</organism>
<reference evidence="3" key="1">
    <citation type="submission" date="2025-08" db="UniProtKB">
        <authorList>
            <consortium name="Ensembl"/>
        </authorList>
    </citation>
    <scope>IDENTIFICATION</scope>
</reference>
<feature type="compositionally biased region" description="Basic and acidic residues" evidence="1">
    <location>
        <begin position="18"/>
        <end position="32"/>
    </location>
</feature>